<protein>
    <recommendedName>
        <fullName evidence="4">Ribosomal protein L32</fullName>
    </recommendedName>
</protein>
<organism evidence="2 3">
    <name type="scientific">Molorchus minor</name>
    <dbReference type="NCBI Taxonomy" id="1323400"/>
    <lineage>
        <taxon>Eukaryota</taxon>
        <taxon>Metazoa</taxon>
        <taxon>Ecdysozoa</taxon>
        <taxon>Arthropoda</taxon>
        <taxon>Hexapoda</taxon>
        <taxon>Insecta</taxon>
        <taxon>Pterygota</taxon>
        <taxon>Neoptera</taxon>
        <taxon>Endopterygota</taxon>
        <taxon>Coleoptera</taxon>
        <taxon>Polyphaga</taxon>
        <taxon>Cucujiformia</taxon>
        <taxon>Chrysomeloidea</taxon>
        <taxon>Cerambycidae</taxon>
        <taxon>Lamiinae</taxon>
        <taxon>Monochamini</taxon>
        <taxon>Molorchus</taxon>
    </lineage>
</organism>
<evidence type="ECO:0008006" key="4">
    <source>
        <dbReference type="Google" id="ProtNLM"/>
    </source>
</evidence>
<reference evidence="2" key="1">
    <citation type="journal article" date="2023" name="Insect Mol. Biol.">
        <title>Genome sequencing provides insights into the evolution of gene families encoding plant cell wall-degrading enzymes in longhorned beetles.</title>
        <authorList>
            <person name="Shin N.R."/>
            <person name="Okamura Y."/>
            <person name="Kirsch R."/>
            <person name="Pauchet Y."/>
        </authorList>
    </citation>
    <scope>NUCLEOTIDE SEQUENCE</scope>
    <source>
        <strain evidence="2">MMC_N1</strain>
    </source>
</reference>
<dbReference type="Proteomes" id="UP001162164">
    <property type="component" value="Unassembled WGS sequence"/>
</dbReference>
<dbReference type="Pfam" id="PF07491">
    <property type="entry name" value="PPI_Ypi1"/>
    <property type="match status" value="1"/>
</dbReference>
<evidence type="ECO:0000313" key="2">
    <source>
        <dbReference type="EMBL" id="KAJ8966540.1"/>
    </source>
</evidence>
<accession>A0ABQ9IV44</accession>
<sequence length="60" mass="7180">MKYRSFHYISLPHKTKLCTPLEDVPRVTLKLRKPRTDRKVKWTSGTVDNENMNKKKSKYS</sequence>
<dbReference type="EMBL" id="JAPWTJ010002340">
    <property type="protein sequence ID" value="KAJ8966540.1"/>
    <property type="molecule type" value="Genomic_DNA"/>
</dbReference>
<feature type="region of interest" description="Disordered" evidence="1">
    <location>
        <begin position="36"/>
        <end position="60"/>
    </location>
</feature>
<gene>
    <name evidence="2" type="ORF">NQ317_008849</name>
</gene>
<dbReference type="InterPro" id="IPR011107">
    <property type="entry name" value="PPI_Ypi1"/>
</dbReference>
<comment type="caution">
    <text evidence="2">The sequence shown here is derived from an EMBL/GenBank/DDBJ whole genome shotgun (WGS) entry which is preliminary data.</text>
</comment>
<keyword evidence="3" id="KW-1185">Reference proteome</keyword>
<proteinExistence type="predicted"/>
<name>A0ABQ9IV44_9CUCU</name>
<evidence type="ECO:0000256" key="1">
    <source>
        <dbReference type="SAM" id="MobiDB-lite"/>
    </source>
</evidence>
<evidence type="ECO:0000313" key="3">
    <source>
        <dbReference type="Proteomes" id="UP001162164"/>
    </source>
</evidence>